<dbReference type="Proteomes" id="UP000053424">
    <property type="component" value="Unassembled WGS sequence"/>
</dbReference>
<dbReference type="OrthoDB" id="5979581at2759"/>
<evidence type="ECO:0000313" key="1">
    <source>
        <dbReference type="EMBL" id="KIM43978.1"/>
    </source>
</evidence>
<reference evidence="2" key="2">
    <citation type="submission" date="2015-01" db="EMBL/GenBank/DDBJ databases">
        <title>Evolutionary Origins and Diversification of the Mycorrhizal Mutualists.</title>
        <authorList>
            <consortium name="DOE Joint Genome Institute"/>
            <consortium name="Mycorrhizal Genomics Consortium"/>
            <person name="Kohler A."/>
            <person name="Kuo A."/>
            <person name="Nagy L.G."/>
            <person name="Floudas D."/>
            <person name="Copeland A."/>
            <person name="Barry K.W."/>
            <person name="Cichocki N."/>
            <person name="Veneault-Fourrey C."/>
            <person name="LaButti K."/>
            <person name="Lindquist E.A."/>
            <person name="Lipzen A."/>
            <person name="Lundell T."/>
            <person name="Morin E."/>
            <person name="Murat C."/>
            <person name="Riley R."/>
            <person name="Ohm R."/>
            <person name="Sun H."/>
            <person name="Tunlid A."/>
            <person name="Henrissat B."/>
            <person name="Grigoriev I.V."/>
            <person name="Hibbett D.S."/>
            <person name="Martin F."/>
        </authorList>
    </citation>
    <scope>NUCLEOTIDE SEQUENCE [LARGE SCALE GENOMIC DNA]</scope>
    <source>
        <strain evidence="2">h7</strain>
    </source>
</reference>
<organism evidence="1 2">
    <name type="scientific">Hebeloma cylindrosporum</name>
    <dbReference type="NCBI Taxonomy" id="76867"/>
    <lineage>
        <taxon>Eukaryota</taxon>
        <taxon>Fungi</taxon>
        <taxon>Dikarya</taxon>
        <taxon>Basidiomycota</taxon>
        <taxon>Agaricomycotina</taxon>
        <taxon>Agaricomycetes</taxon>
        <taxon>Agaricomycetidae</taxon>
        <taxon>Agaricales</taxon>
        <taxon>Agaricineae</taxon>
        <taxon>Hymenogastraceae</taxon>
        <taxon>Hebeloma</taxon>
    </lineage>
</organism>
<reference evidence="1 2" key="1">
    <citation type="submission" date="2014-04" db="EMBL/GenBank/DDBJ databases">
        <authorList>
            <consortium name="DOE Joint Genome Institute"/>
            <person name="Kuo A."/>
            <person name="Gay G."/>
            <person name="Dore J."/>
            <person name="Kohler A."/>
            <person name="Nagy L.G."/>
            <person name="Floudas D."/>
            <person name="Copeland A."/>
            <person name="Barry K.W."/>
            <person name="Cichocki N."/>
            <person name="Veneault-Fourrey C."/>
            <person name="LaButti K."/>
            <person name="Lindquist E.A."/>
            <person name="Lipzen A."/>
            <person name="Lundell T."/>
            <person name="Morin E."/>
            <person name="Murat C."/>
            <person name="Sun H."/>
            <person name="Tunlid A."/>
            <person name="Henrissat B."/>
            <person name="Grigoriev I.V."/>
            <person name="Hibbett D.S."/>
            <person name="Martin F."/>
            <person name="Nordberg H.P."/>
            <person name="Cantor M.N."/>
            <person name="Hua S.X."/>
        </authorList>
    </citation>
    <scope>NUCLEOTIDE SEQUENCE [LARGE SCALE GENOMIC DNA]</scope>
    <source>
        <strain evidence="2">h7</strain>
    </source>
</reference>
<dbReference type="HOGENOM" id="CLU_3068930_0_0_1"/>
<name>A0A0C2Y293_HEBCY</name>
<keyword evidence="2" id="KW-1185">Reference proteome</keyword>
<protein>
    <submittedName>
        <fullName evidence="1">Uncharacterized protein</fullName>
    </submittedName>
</protein>
<gene>
    <name evidence="1" type="ORF">M413DRAFT_443045</name>
</gene>
<evidence type="ECO:0000313" key="2">
    <source>
        <dbReference type="Proteomes" id="UP000053424"/>
    </source>
</evidence>
<proteinExistence type="predicted"/>
<accession>A0A0C2Y293</accession>
<dbReference type="AlphaFoldDB" id="A0A0C2Y293"/>
<dbReference type="EMBL" id="KN831774">
    <property type="protein sequence ID" value="KIM43978.1"/>
    <property type="molecule type" value="Genomic_DNA"/>
</dbReference>
<dbReference type="Gene3D" id="3.30.200.20">
    <property type="entry name" value="Phosphorylase Kinase, domain 1"/>
    <property type="match status" value="1"/>
</dbReference>
<sequence length="53" mass="5827">MTNASVISPTYYIGAERMAHYSPGGHHLVLIGDIFNERYQVINKLGSSAFSLV</sequence>